<gene>
    <name evidence="1" type="ORF">ACFQ1O_08195</name>
</gene>
<keyword evidence="2" id="KW-1185">Reference proteome</keyword>
<dbReference type="EMBL" id="JBHTJM010000008">
    <property type="protein sequence ID" value="MFD0963979.1"/>
    <property type="molecule type" value="Genomic_DNA"/>
</dbReference>
<evidence type="ECO:0000313" key="1">
    <source>
        <dbReference type="EMBL" id="MFD0963979.1"/>
    </source>
</evidence>
<name>A0ABW3I3I6_9FLAO</name>
<evidence type="ECO:0000313" key="2">
    <source>
        <dbReference type="Proteomes" id="UP001596997"/>
    </source>
</evidence>
<accession>A0ABW3I3I6</accession>
<sequence length="146" mass="17292">MILFNTTRTEEDDTLLINELVGKPFSFFEAIKMGGVGSGRFIIESASRGFYSVLKTPSDLNYLNIELRPMGVILHFTQQLKRYAWVIPYRKLVIYNTKTFGLHSDNIFLELRKNQLFKSNMPFIEKMLSMRLKYLNKYKFYDRPRN</sequence>
<reference evidence="2" key="1">
    <citation type="journal article" date="2019" name="Int. J. Syst. Evol. Microbiol.">
        <title>The Global Catalogue of Microorganisms (GCM) 10K type strain sequencing project: providing services to taxonomists for standard genome sequencing and annotation.</title>
        <authorList>
            <consortium name="The Broad Institute Genomics Platform"/>
            <consortium name="The Broad Institute Genome Sequencing Center for Infectious Disease"/>
            <person name="Wu L."/>
            <person name="Ma J."/>
        </authorList>
    </citation>
    <scope>NUCLEOTIDE SEQUENCE [LARGE SCALE GENOMIC DNA]</scope>
    <source>
        <strain evidence="2">CCUG 62114</strain>
    </source>
</reference>
<comment type="caution">
    <text evidence="1">The sequence shown here is derived from an EMBL/GenBank/DDBJ whole genome shotgun (WGS) entry which is preliminary data.</text>
</comment>
<organism evidence="1 2">
    <name type="scientific">Pseudofulvibacter geojedonensis</name>
    <dbReference type="NCBI Taxonomy" id="1123758"/>
    <lineage>
        <taxon>Bacteria</taxon>
        <taxon>Pseudomonadati</taxon>
        <taxon>Bacteroidota</taxon>
        <taxon>Flavobacteriia</taxon>
        <taxon>Flavobacteriales</taxon>
        <taxon>Flavobacteriaceae</taxon>
        <taxon>Pseudofulvibacter</taxon>
    </lineage>
</organism>
<dbReference type="Proteomes" id="UP001596997">
    <property type="component" value="Unassembled WGS sequence"/>
</dbReference>
<protein>
    <submittedName>
        <fullName evidence="1">Uncharacterized protein</fullName>
    </submittedName>
</protein>
<dbReference type="RefSeq" id="WP_377715246.1">
    <property type="nucleotide sequence ID" value="NZ_JBHTJM010000008.1"/>
</dbReference>
<proteinExistence type="predicted"/>